<comment type="caution">
    <text evidence="6">The sequence shown here is derived from an EMBL/GenBank/DDBJ whole genome shotgun (WGS) entry which is preliminary data.</text>
</comment>
<gene>
    <name evidence="6" type="ORF">F8144_03925</name>
</gene>
<dbReference type="AlphaFoldDB" id="A0A7J5DN73"/>
<dbReference type="RefSeq" id="WP_151467799.1">
    <property type="nucleotide sequence ID" value="NZ_WBKG01000002.1"/>
</dbReference>
<evidence type="ECO:0000256" key="4">
    <source>
        <dbReference type="ARBA" id="ARBA00023136"/>
    </source>
</evidence>
<evidence type="ECO:0000256" key="1">
    <source>
        <dbReference type="ARBA" id="ARBA00004141"/>
    </source>
</evidence>
<evidence type="ECO:0000256" key="2">
    <source>
        <dbReference type="ARBA" id="ARBA00022692"/>
    </source>
</evidence>
<feature type="transmembrane region" description="Helical" evidence="5">
    <location>
        <begin position="351"/>
        <end position="371"/>
    </location>
</feature>
<organism evidence="6 7">
    <name type="scientific">Streptomyces triticiradicis</name>
    <dbReference type="NCBI Taxonomy" id="2651189"/>
    <lineage>
        <taxon>Bacteria</taxon>
        <taxon>Bacillati</taxon>
        <taxon>Actinomycetota</taxon>
        <taxon>Actinomycetes</taxon>
        <taxon>Kitasatosporales</taxon>
        <taxon>Streptomycetaceae</taxon>
        <taxon>Streptomyces</taxon>
    </lineage>
</organism>
<feature type="transmembrane region" description="Helical" evidence="5">
    <location>
        <begin position="287"/>
        <end position="307"/>
    </location>
</feature>
<evidence type="ECO:0000313" key="6">
    <source>
        <dbReference type="EMBL" id="KAB1990205.1"/>
    </source>
</evidence>
<protein>
    <submittedName>
        <fullName evidence="6">APC family permease</fullName>
    </submittedName>
</protein>
<feature type="transmembrane region" description="Helical" evidence="5">
    <location>
        <begin position="81"/>
        <end position="107"/>
    </location>
</feature>
<feature type="transmembrane region" description="Helical" evidence="5">
    <location>
        <begin position="517"/>
        <end position="534"/>
    </location>
</feature>
<sequence>MSLQRSRFEAEDEQRRLSVFHLVGLAAGGVVGSGWMLGANEAFGKAGSDAWLAWLFGGLLMLLIAGVMVELGTAAPKTGGLIFLPLQSSGALVATVAAAGLWLVYAINLASEAVAMTRGLSWKVEGLLASSDSDALTTKGWCYALVFMAAISAVNLVAPRIFFRINSWLTVLKVVVPVLTVVLLIVAGFDRHGPGAGGHMAGKGASAAMTAVVTSGVIYAYVGFQGPLDFAGNVKQRSPGEAARLRRAVFGTIVGSMVLYIALQVVFTRFHDSGWSTAHMASSPYAHFANAIGLLWLGVLLNVNAVVSPMGAGLVFAHALTREVAALSRAHLTHRGLQTARKASLNRRYDVYWLVLVVDFFVAAIALWAMGGSWKTLVAVTGVLTLVVYAVPGVTLVSLRAHLGYSGLRRDAHEVLARTSFALIALILYGAGWTSLWQGMAALAVGCLLLLFLPSLARWLPAFGRIYDAKVHVTLFRDVRESPAAQAALWLLGHLVVLLSLALLFGDSPIGFHRKFLGGFLAVTTALVSFEGLVRASRRHMAGVPPMLPAPAPATLSVSSAPSAEAVSAATE</sequence>
<keyword evidence="3 5" id="KW-1133">Transmembrane helix</keyword>
<dbReference type="PANTHER" id="PTHR47547">
    <property type="match status" value="1"/>
</dbReference>
<feature type="transmembrane region" description="Helical" evidence="5">
    <location>
        <begin position="20"/>
        <end position="38"/>
    </location>
</feature>
<feature type="transmembrane region" description="Helical" evidence="5">
    <location>
        <begin position="440"/>
        <end position="460"/>
    </location>
</feature>
<dbReference type="GO" id="GO:0022857">
    <property type="term" value="F:transmembrane transporter activity"/>
    <property type="evidence" value="ECO:0007669"/>
    <property type="project" value="InterPro"/>
</dbReference>
<feature type="transmembrane region" description="Helical" evidence="5">
    <location>
        <begin position="415"/>
        <end position="434"/>
    </location>
</feature>
<reference evidence="6 7" key="1">
    <citation type="submission" date="2019-09" db="EMBL/GenBank/DDBJ databases">
        <title>Isolation and identification of active actinomycetes.</title>
        <authorList>
            <person name="Yu Z."/>
            <person name="Han C."/>
            <person name="Yu B."/>
        </authorList>
    </citation>
    <scope>NUCLEOTIDE SEQUENCE [LARGE SCALE GENOMIC DNA]</scope>
    <source>
        <strain evidence="6 7">NEAU-H2</strain>
    </source>
</reference>
<dbReference type="GO" id="GO:0016020">
    <property type="term" value="C:membrane"/>
    <property type="evidence" value="ECO:0007669"/>
    <property type="project" value="UniProtKB-SubCell"/>
</dbReference>
<keyword evidence="7" id="KW-1185">Reference proteome</keyword>
<dbReference type="PANTHER" id="PTHR47547:SF1">
    <property type="entry name" value="ASPARTATE-PROTON SYMPORTER"/>
    <property type="match status" value="1"/>
</dbReference>
<feature type="transmembrane region" description="Helical" evidence="5">
    <location>
        <begin position="377"/>
        <end position="403"/>
    </location>
</feature>
<feature type="transmembrane region" description="Helical" evidence="5">
    <location>
        <begin position="170"/>
        <end position="189"/>
    </location>
</feature>
<accession>A0A7J5DN73</accession>
<dbReference type="Proteomes" id="UP000442990">
    <property type="component" value="Unassembled WGS sequence"/>
</dbReference>
<feature type="transmembrane region" description="Helical" evidence="5">
    <location>
        <begin position="140"/>
        <end position="158"/>
    </location>
</feature>
<evidence type="ECO:0000313" key="7">
    <source>
        <dbReference type="Proteomes" id="UP000442990"/>
    </source>
</evidence>
<comment type="subcellular location">
    <subcellularLocation>
        <location evidence="1">Membrane</location>
        <topology evidence="1">Multi-pass membrane protein</topology>
    </subcellularLocation>
</comment>
<name>A0A7J5DN73_9ACTN</name>
<feature type="transmembrane region" description="Helical" evidence="5">
    <location>
        <begin position="50"/>
        <end position="69"/>
    </location>
</feature>
<dbReference type="EMBL" id="WBKG01000002">
    <property type="protein sequence ID" value="KAB1990205.1"/>
    <property type="molecule type" value="Genomic_DNA"/>
</dbReference>
<dbReference type="Pfam" id="PF13520">
    <property type="entry name" value="AA_permease_2"/>
    <property type="match status" value="1"/>
</dbReference>
<feature type="transmembrane region" description="Helical" evidence="5">
    <location>
        <begin position="204"/>
        <end position="224"/>
    </location>
</feature>
<proteinExistence type="predicted"/>
<feature type="transmembrane region" description="Helical" evidence="5">
    <location>
        <begin position="245"/>
        <end position="267"/>
    </location>
</feature>
<keyword evidence="4 5" id="KW-0472">Membrane</keyword>
<dbReference type="Gene3D" id="1.20.1740.10">
    <property type="entry name" value="Amino acid/polyamine transporter I"/>
    <property type="match status" value="1"/>
</dbReference>
<keyword evidence="2 5" id="KW-0812">Transmembrane</keyword>
<evidence type="ECO:0000256" key="5">
    <source>
        <dbReference type="SAM" id="Phobius"/>
    </source>
</evidence>
<dbReference type="InterPro" id="IPR002293">
    <property type="entry name" value="AA/rel_permease1"/>
</dbReference>
<feature type="transmembrane region" description="Helical" evidence="5">
    <location>
        <begin position="487"/>
        <end position="505"/>
    </location>
</feature>
<dbReference type="InterPro" id="IPR052962">
    <property type="entry name" value="AA_Transporter_AGT"/>
</dbReference>
<evidence type="ECO:0000256" key="3">
    <source>
        <dbReference type="ARBA" id="ARBA00022989"/>
    </source>
</evidence>